<accession>A0ABZ1ISQ1</accession>
<evidence type="ECO:0000256" key="1">
    <source>
        <dbReference type="SAM" id="MobiDB-lite"/>
    </source>
</evidence>
<dbReference type="RefSeq" id="WP_381814325.1">
    <property type="nucleotide sequence ID" value="NZ_CP108125.1"/>
</dbReference>
<evidence type="ECO:0000313" key="3">
    <source>
        <dbReference type="Proteomes" id="UP001622690"/>
    </source>
</evidence>
<dbReference type="InterPro" id="IPR032716">
    <property type="entry name" value="ACC_epsilon"/>
</dbReference>
<protein>
    <submittedName>
        <fullName evidence="2">Acyl-CoA carboxylase subunit epsilon</fullName>
    </submittedName>
</protein>
<sequence>MTTMTPTDLLAATSVRVLRGAPSPEELAAFTAVLTLRLAPAPDLAPARPATAAWSRPDRTRPYTSPRAWHT</sequence>
<proteinExistence type="predicted"/>
<keyword evidence="3" id="KW-1185">Reference proteome</keyword>
<name>A0ABZ1ISQ1_9ACTN</name>
<evidence type="ECO:0000313" key="2">
    <source>
        <dbReference type="EMBL" id="WTO83350.1"/>
    </source>
</evidence>
<organism evidence="2 3">
    <name type="scientific">Streptomyces nigra</name>
    <dbReference type="NCBI Taxonomy" id="1827580"/>
    <lineage>
        <taxon>Bacteria</taxon>
        <taxon>Bacillati</taxon>
        <taxon>Actinomycetota</taxon>
        <taxon>Actinomycetes</taxon>
        <taxon>Kitasatosporales</taxon>
        <taxon>Streptomycetaceae</taxon>
        <taxon>Streptomyces</taxon>
    </lineage>
</organism>
<gene>
    <name evidence="2" type="ORF">OHU27_13310</name>
</gene>
<dbReference type="Pfam" id="PF13822">
    <property type="entry name" value="ACC_epsilon"/>
    <property type="match status" value="1"/>
</dbReference>
<dbReference type="Proteomes" id="UP001622690">
    <property type="component" value="Chromosome"/>
</dbReference>
<dbReference type="EMBL" id="CP108125">
    <property type="protein sequence ID" value="WTO83350.1"/>
    <property type="molecule type" value="Genomic_DNA"/>
</dbReference>
<feature type="region of interest" description="Disordered" evidence="1">
    <location>
        <begin position="45"/>
        <end position="71"/>
    </location>
</feature>
<reference evidence="2 3" key="1">
    <citation type="submission" date="2022-10" db="EMBL/GenBank/DDBJ databases">
        <title>The complete genomes of actinobacterial strains from the NBC collection.</title>
        <authorList>
            <person name="Joergensen T.S."/>
            <person name="Alvarez Arevalo M."/>
            <person name="Sterndorff E.B."/>
            <person name="Faurdal D."/>
            <person name="Vuksanovic O."/>
            <person name="Mourched A.-S."/>
            <person name="Charusanti P."/>
            <person name="Shaw S."/>
            <person name="Blin K."/>
            <person name="Weber T."/>
        </authorList>
    </citation>
    <scope>NUCLEOTIDE SEQUENCE [LARGE SCALE GENOMIC DNA]</scope>
    <source>
        <strain evidence="2 3">NBC_00206</strain>
    </source>
</reference>